<organism evidence="2 3">
    <name type="scientific">Armillaria gallica</name>
    <name type="common">Bulbous honey fungus</name>
    <name type="synonym">Armillaria bulbosa</name>
    <dbReference type="NCBI Taxonomy" id="47427"/>
    <lineage>
        <taxon>Eukaryota</taxon>
        <taxon>Fungi</taxon>
        <taxon>Dikarya</taxon>
        <taxon>Basidiomycota</taxon>
        <taxon>Agaricomycotina</taxon>
        <taxon>Agaricomycetes</taxon>
        <taxon>Agaricomycetidae</taxon>
        <taxon>Agaricales</taxon>
        <taxon>Marasmiineae</taxon>
        <taxon>Physalacriaceae</taxon>
        <taxon>Armillaria</taxon>
    </lineage>
</organism>
<evidence type="ECO:0000256" key="1">
    <source>
        <dbReference type="SAM" id="MobiDB-lite"/>
    </source>
</evidence>
<reference evidence="3" key="1">
    <citation type="journal article" date="2017" name="Nat. Ecol. Evol.">
        <title>Genome expansion and lineage-specific genetic innovations in the forest pathogenic fungi Armillaria.</title>
        <authorList>
            <person name="Sipos G."/>
            <person name="Prasanna A.N."/>
            <person name="Walter M.C."/>
            <person name="O'Connor E."/>
            <person name="Balint B."/>
            <person name="Krizsan K."/>
            <person name="Kiss B."/>
            <person name="Hess J."/>
            <person name="Varga T."/>
            <person name="Slot J."/>
            <person name="Riley R."/>
            <person name="Boka B."/>
            <person name="Rigling D."/>
            <person name="Barry K."/>
            <person name="Lee J."/>
            <person name="Mihaltcheva S."/>
            <person name="LaButti K."/>
            <person name="Lipzen A."/>
            <person name="Waldron R."/>
            <person name="Moloney N.M."/>
            <person name="Sperisen C."/>
            <person name="Kredics L."/>
            <person name="Vagvoelgyi C."/>
            <person name="Patrignani A."/>
            <person name="Fitzpatrick D."/>
            <person name="Nagy I."/>
            <person name="Doyle S."/>
            <person name="Anderson J.B."/>
            <person name="Grigoriev I.V."/>
            <person name="Gueldener U."/>
            <person name="Muensterkoetter M."/>
            <person name="Nagy L.G."/>
        </authorList>
    </citation>
    <scope>NUCLEOTIDE SEQUENCE [LARGE SCALE GENOMIC DNA]</scope>
    <source>
        <strain evidence="3">Ar21-2</strain>
    </source>
</reference>
<dbReference type="EMBL" id="KZ293719">
    <property type="protein sequence ID" value="PBK82313.1"/>
    <property type="molecule type" value="Genomic_DNA"/>
</dbReference>
<dbReference type="InParanoid" id="A0A2H3D1X3"/>
<proteinExistence type="predicted"/>
<sequence length="251" mass="28064">MADLSDSQSEMEHPVFGDWGASAYNDGDGIFCKIRFQPFSDPNVKKWKGGRLVTISKAVGLHEDWAFADFLIWVVAKTLQCDDLLKYSSLYQDGPVPHNSFTAAKAKAKLRASITVIEVWRPESGGDKDGDQNTDEKKNKDQQKEKMKMGDSIIHRLRRSYKKGELQGVDYDTPTNSHLFDTTHQKDTNNNITDISLLSACHLDQVKRKASAIPSATAPMQPEKSRHILAPSTAPNVPSKLLPKFALDRFC</sequence>
<protein>
    <submittedName>
        <fullName evidence="2">Uncharacterized protein</fullName>
    </submittedName>
</protein>
<dbReference type="OrthoDB" id="3269111at2759"/>
<feature type="region of interest" description="Disordered" evidence="1">
    <location>
        <begin position="121"/>
        <end position="148"/>
    </location>
</feature>
<gene>
    <name evidence="2" type="ORF">ARMGADRAFT_1038761</name>
</gene>
<evidence type="ECO:0000313" key="3">
    <source>
        <dbReference type="Proteomes" id="UP000217790"/>
    </source>
</evidence>
<accession>A0A2H3D1X3</accession>
<name>A0A2H3D1X3_ARMGA</name>
<dbReference type="Proteomes" id="UP000217790">
    <property type="component" value="Unassembled WGS sequence"/>
</dbReference>
<evidence type="ECO:0000313" key="2">
    <source>
        <dbReference type="EMBL" id="PBK82313.1"/>
    </source>
</evidence>
<dbReference type="AlphaFoldDB" id="A0A2H3D1X3"/>
<keyword evidence="3" id="KW-1185">Reference proteome</keyword>